<dbReference type="OrthoDB" id="42940at2"/>
<accession>A0A7C8HF39</accession>
<protein>
    <submittedName>
        <fullName evidence="8">Extracellular solute-binding protein</fullName>
    </submittedName>
</protein>
<dbReference type="EMBL" id="WSLF01000006">
    <property type="protein sequence ID" value="KAE9634093.1"/>
    <property type="molecule type" value="Genomic_DNA"/>
</dbReference>
<evidence type="ECO:0000256" key="3">
    <source>
        <dbReference type="ARBA" id="ARBA00023136"/>
    </source>
</evidence>
<name>A0A7C8HF39_9FIRM</name>
<dbReference type="Pfam" id="PF01547">
    <property type="entry name" value="SBP_bac_1"/>
    <property type="match status" value="1"/>
</dbReference>
<dbReference type="Proteomes" id="UP000483018">
    <property type="component" value="Unassembled WGS sequence"/>
</dbReference>
<feature type="region of interest" description="Disordered" evidence="6">
    <location>
        <begin position="26"/>
        <end position="46"/>
    </location>
</feature>
<evidence type="ECO:0000256" key="2">
    <source>
        <dbReference type="ARBA" id="ARBA00022729"/>
    </source>
</evidence>
<dbReference type="SUPFAM" id="SSF53850">
    <property type="entry name" value="Periplasmic binding protein-like II"/>
    <property type="match status" value="1"/>
</dbReference>
<evidence type="ECO:0000256" key="6">
    <source>
        <dbReference type="SAM" id="MobiDB-lite"/>
    </source>
</evidence>
<keyword evidence="5" id="KW-0449">Lipoprotein</keyword>
<evidence type="ECO:0000256" key="7">
    <source>
        <dbReference type="SAM" id="SignalP"/>
    </source>
</evidence>
<dbReference type="PANTHER" id="PTHR43649">
    <property type="entry name" value="ARABINOSE-BINDING PROTEIN-RELATED"/>
    <property type="match status" value="1"/>
</dbReference>
<dbReference type="InterPro" id="IPR050490">
    <property type="entry name" value="Bact_solute-bd_prot1"/>
</dbReference>
<feature type="signal peptide" evidence="7">
    <location>
        <begin position="1"/>
        <end position="21"/>
    </location>
</feature>
<keyword evidence="9" id="KW-1185">Reference proteome</keyword>
<dbReference type="Gene3D" id="3.40.190.10">
    <property type="entry name" value="Periplasmic binding protein-like II"/>
    <property type="match status" value="2"/>
</dbReference>
<reference evidence="8 9" key="1">
    <citation type="submission" date="2019-12" db="EMBL/GenBank/DDBJ databases">
        <title>Defluviitalea raffinosedens, isolated from a biogas fermenter, genome sequencing and characterization.</title>
        <authorList>
            <person name="Rettenmaier R."/>
            <person name="Schneider M."/>
            <person name="Neuhaus K."/>
            <person name="Liebl W."/>
            <person name="Zverlov V."/>
        </authorList>
    </citation>
    <scope>NUCLEOTIDE SEQUENCE [LARGE SCALE GENOMIC DNA]</scope>
    <source>
        <strain evidence="8 9">249c-K6</strain>
    </source>
</reference>
<dbReference type="RefSeq" id="WP_158740375.1">
    <property type="nucleotide sequence ID" value="NZ_WSLF01000006.1"/>
</dbReference>
<evidence type="ECO:0000256" key="1">
    <source>
        <dbReference type="ARBA" id="ARBA00022475"/>
    </source>
</evidence>
<keyword evidence="2 7" id="KW-0732">Signal</keyword>
<evidence type="ECO:0000256" key="5">
    <source>
        <dbReference type="ARBA" id="ARBA00023288"/>
    </source>
</evidence>
<dbReference type="InterPro" id="IPR006059">
    <property type="entry name" value="SBP"/>
</dbReference>
<dbReference type="PANTHER" id="PTHR43649:SF33">
    <property type="entry name" value="POLYGALACTURONAN_RHAMNOGALACTURONAN-BINDING PROTEIN YTCQ"/>
    <property type="match status" value="1"/>
</dbReference>
<dbReference type="AlphaFoldDB" id="A0A7C8HF39"/>
<keyword evidence="1" id="KW-1003">Cell membrane</keyword>
<dbReference type="PROSITE" id="PS51257">
    <property type="entry name" value="PROKAR_LIPOPROTEIN"/>
    <property type="match status" value="1"/>
</dbReference>
<keyword evidence="3" id="KW-0472">Membrane</keyword>
<keyword evidence="4" id="KW-0564">Palmitate</keyword>
<feature type="chain" id="PRO_5028824694" evidence="7">
    <location>
        <begin position="22"/>
        <end position="471"/>
    </location>
</feature>
<evidence type="ECO:0000256" key="4">
    <source>
        <dbReference type="ARBA" id="ARBA00023139"/>
    </source>
</evidence>
<organism evidence="8 9">
    <name type="scientific">Defluviitalea raffinosedens</name>
    <dbReference type="NCBI Taxonomy" id="1450156"/>
    <lineage>
        <taxon>Bacteria</taxon>
        <taxon>Bacillati</taxon>
        <taxon>Bacillota</taxon>
        <taxon>Clostridia</taxon>
        <taxon>Lachnospirales</taxon>
        <taxon>Defluviitaleaceae</taxon>
        <taxon>Defluviitalea</taxon>
    </lineage>
</organism>
<gene>
    <name evidence="8" type="ORF">GND95_08205</name>
</gene>
<evidence type="ECO:0000313" key="8">
    <source>
        <dbReference type="EMBL" id="KAE9634093.1"/>
    </source>
</evidence>
<sequence length="471" mass="52985">MKWKRLLSLFLVTGMVISATACSGSKQSMTTGDLGQPKVAEGEKGKSGELEVPAIYDIKLGEDFKDLKADIHILTHRTDIVDTVYAGYAEEFRKLYPNINIEYEAITDYAETATLRLTTGDWGDICFIPTSVDKSELPNYFIPFGDADKISEIYNFTNNYRYSGQIYGIPYIGVAQGIVYNKKVFEKAGITELPKTPEEFLNALQKIKDNTDAIPMYSNFAAKWTMGAWDAYIGGTATGDPDFMNKLPHLRNPFSKRENMTGPYAVYYILYEATKRGLIEADPSTTDWESSKGMMNRGEIGTMVLGSWAVKQMQEADDHPDDVGYMPFPITVNGKQYATAGGDYAYGINKDISKEEQIASLLYVKWLLEESPIFEDEKSVPVLKNAPMPSILDSFAGVEFVIDNPSKEGEETLFDDINNESEVGINNNDYKVCQILEHALYGTKAFDDIMNEWNEKWSKAQEKLNIEIYEK</sequence>
<proteinExistence type="predicted"/>
<comment type="caution">
    <text evidence="8">The sequence shown here is derived from an EMBL/GenBank/DDBJ whole genome shotgun (WGS) entry which is preliminary data.</text>
</comment>
<evidence type="ECO:0000313" key="9">
    <source>
        <dbReference type="Proteomes" id="UP000483018"/>
    </source>
</evidence>